<dbReference type="PROSITE" id="PS50164">
    <property type="entry name" value="GIY_YIG"/>
    <property type="match status" value="1"/>
</dbReference>
<keyword evidence="5 7" id="KW-0234">DNA repair</keyword>
<dbReference type="KEGG" id="fax:FUAX_31490"/>
<dbReference type="InterPro" id="IPR035901">
    <property type="entry name" value="GIY-YIG_endonuc_sf"/>
</dbReference>
<keyword evidence="3 7" id="KW-0228">DNA excision</keyword>
<comment type="subcellular location">
    <subcellularLocation>
        <location evidence="7">Cytoplasm</location>
    </subcellularLocation>
</comment>
<evidence type="ECO:0000259" key="8">
    <source>
        <dbReference type="PROSITE" id="PS50164"/>
    </source>
</evidence>
<evidence type="ECO:0000313" key="10">
    <source>
        <dbReference type="EMBL" id="BDD10717.1"/>
    </source>
</evidence>
<dbReference type="InterPro" id="IPR050066">
    <property type="entry name" value="UvrABC_protein_C"/>
</dbReference>
<keyword evidence="1 7" id="KW-0963">Cytoplasm</keyword>
<dbReference type="GO" id="GO:0005737">
    <property type="term" value="C:cytoplasm"/>
    <property type="evidence" value="ECO:0007669"/>
    <property type="project" value="UniProtKB-SubCell"/>
</dbReference>
<sequence>MRNTTYSVDQVNSLPPNPGIYKYYNAEGQIIYVGKAKNLKKRVQSYFLNKANHNLKTRRMVAEIKAIEIAIVNSENDALLLENNLIKAHQPRYNILLKDDKSYPYILITNEPFPRIFPVRNPDKKFGTLYGPYASIRMVNAIMELFRELFHVRTCKLNLTERSIAQGKFDVCLEYHIGKCLAPCVGKIDRETYMEEIDQAAHILKGRMGIVKNHFKEKMQKAAETLEFEEAERYKQKMLSLENYQSKSVIVNPRFTDIDTFTIVSDEEYAYLNYLNVDRGAIRYTKTVSFKKKLDESDSEILQLAIVAFRDEFKSQATEILSNIEMETFGELEITVPKIGDKRKLVELSVKNAMHFKKERLEKKKERKGKPNHLMDTAKKELRLDTEPTHIECFDNSNIQGTNPVASMVCFKNGKPSKKDYRKFKIKTVVGPDDFRSMYEIVTRRYKRLRDEEQPFPNLIVIDGGKGQLSFAVQALKDLGLFGQIPIIGIAKRLEELYYPEDPVPLLLNKKSETLKMLQHARDEAHRFAITFHRDLRSKNAFGTALEHIKGIGPSTAEKLLKEFKSVKNIEKAGLEEISKIVGEKKARTILDGLAGEEI</sequence>
<accession>A0AAU9CZ22</accession>
<dbReference type="InterPro" id="IPR036876">
    <property type="entry name" value="UVR_dom_sf"/>
</dbReference>
<evidence type="ECO:0000256" key="4">
    <source>
        <dbReference type="ARBA" id="ARBA00022881"/>
    </source>
</evidence>
<dbReference type="PROSITE" id="PS50165">
    <property type="entry name" value="UVRC"/>
    <property type="match status" value="1"/>
</dbReference>
<dbReference type="Gene3D" id="3.40.1440.10">
    <property type="entry name" value="GIY-YIG endonuclease"/>
    <property type="match status" value="1"/>
</dbReference>
<dbReference type="InterPro" id="IPR010994">
    <property type="entry name" value="RuvA_2-like"/>
</dbReference>
<comment type="function">
    <text evidence="7">The UvrABC repair system catalyzes the recognition and processing of DNA lesions. UvrC both incises the 5' and 3' sides of the lesion. The N-terminal half is responsible for the 3' incision and the C-terminal half is responsible for the 5' incision.</text>
</comment>
<dbReference type="HAMAP" id="MF_00203">
    <property type="entry name" value="UvrC"/>
    <property type="match status" value="1"/>
</dbReference>
<protein>
    <recommendedName>
        <fullName evidence="7">UvrABC system protein C</fullName>
        <shortName evidence="7">Protein UvrC</shortName>
    </recommendedName>
    <alternativeName>
        <fullName evidence="7">Excinuclease ABC subunit C</fullName>
    </alternativeName>
</protein>
<dbReference type="InterPro" id="IPR038476">
    <property type="entry name" value="UvrC_RNase_H_dom_sf"/>
</dbReference>
<dbReference type="SUPFAM" id="SSF46600">
    <property type="entry name" value="C-terminal UvrC-binding domain of UvrB"/>
    <property type="match status" value="1"/>
</dbReference>
<gene>
    <name evidence="7 10" type="primary">uvrC</name>
    <name evidence="10" type="ORF">FUAX_31490</name>
</gene>
<dbReference type="InterPro" id="IPR004791">
    <property type="entry name" value="UvrC"/>
</dbReference>
<dbReference type="CDD" id="cd10434">
    <property type="entry name" value="GIY-YIG_UvrC_Cho"/>
    <property type="match status" value="1"/>
</dbReference>
<evidence type="ECO:0000313" key="11">
    <source>
        <dbReference type="Proteomes" id="UP001348817"/>
    </source>
</evidence>
<dbReference type="EMBL" id="AP025314">
    <property type="protein sequence ID" value="BDD10717.1"/>
    <property type="molecule type" value="Genomic_DNA"/>
</dbReference>
<evidence type="ECO:0000256" key="7">
    <source>
        <dbReference type="HAMAP-Rule" id="MF_00203"/>
    </source>
</evidence>
<dbReference type="Pfam" id="PF14520">
    <property type="entry name" value="HHH_5"/>
    <property type="match status" value="1"/>
</dbReference>
<dbReference type="Pfam" id="PF02151">
    <property type="entry name" value="UVR"/>
    <property type="match status" value="1"/>
</dbReference>
<comment type="subunit">
    <text evidence="7">Interacts with UvrB in an incision complex.</text>
</comment>
<dbReference type="SUPFAM" id="SSF47781">
    <property type="entry name" value="RuvA domain 2-like"/>
    <property type="match status" value="1"/>
</dbReference>
<dbReference type="Pfam" id="PF22920">
    <property type="entry name" value="UvrC_RNaseH"/>
    <property type="match status" value="1"/>
</dbReference>
<evidence type="ECO:0000256" key="5">
    <source>
        <dbReference type="ARBA" id="ARBA00023204"/>
    </source>
</evidence>
<dbReference type="InterPro" id="IPR000305">
    <property type="entry name" value="GIY-YIG_endonuc"/>
</dbReference>
<dbReference type="GO" id="GO:0006289">
    <property type="term" value="P:nucleotide-excision repair"/>
    <property type="evidence" value="ECO:0007669"/>
    <property type="project" value="UniProtKB-UniRule"/>
</dbReference>
<dbReference type="RefSeq" id="WP_338392255.1">
    <property type="nucleotide sequence ID" value="NZ_AP025314.1"/>
</dbReference>
<dbReference type="PANTHER" id="PTHR30562">
    <property type="entry name" value="UVRC/OXIDOREDUCTASE"/>
    <property type="match status" value="1"/>
</dbReference>
<keyword evidence="11" id="KW-1185">Reference proteome</keyword>
<dbReference type="GO" id="GO:0009380">
    <property type="term" value="C:excinuclease repair complex"/>
    <property type="evidence" value="ECO:0007669"/>
    <property type="project" value="InterPro"/>
</dbReference>
<keyword evidence="6 7" id="KW-0742">SOS response</keyword>
<proteinExistence type="inferred from homology"/>
<dbReference type="InterPro" id="IPR001943">
    <property type="entry name" value="UVR_dom"/>
</dbReference>
<feature type="domain" description="GIY-YIG" evidence="8">
    <location>
        <begin position="16"/>
        <end position="95"/>
    </location>
</feature>
<dbReference type="SMART" id="SM00465">
    <property type="entry name" value="GIYc"/>
    <property type="match status" value="1"/>
</dbReference>
<dbReference type="GO" id="GO:0009381">
    <property type="term" value="F:excinuclease ABC activity"/>
    <property type="evidence" value="ECO:0007669"/>
    <property type="project" value="UniProtKB-UniRule"/>
</dbReference>
<evidence type="ECO:0000256" key="2">
    <source>
        <dbReference type="ARBA" id="ARBA00022763"/>
    </source>
</evidence>
<reference evidence="10 11" key="1">
    <citation type="submission" date="2021-12" db="EMBL/GenBank/DDBJ databases">
        <title>Genome sequencing of bacteria with rrn-lacking chromosome and rrn-plasmid.</title>
        <authorList>
            <person name="Anda M."/>
            <person name="Iwasaki W."/>
        </authorList>
    </citation>
    <scope>NUCLEOTIDE SEQUENCE [LARGE SCALE GENOMIC DNA]</scope>
    <source>
        <strain evidence="10 11">DSM 100852</strain>
    </source>
</reference>
<dbReference type="InterPro" id="IPR047296">
    <property type="entry name" value="GIY-YIG_UvrC_Cho"/>
</dbReference>
<dbReference type="SUPFAM" id="SSF82771">
    <property type="entry name" value="GIY-YIG endonuclease"/>
    <property type="match status" value="1"/>
</dbReference>
<dbReference type="AlphaFoldDB" id="A0AAU9CZ22"/>
<dbReference type="FunFam" id="3.40.1440.10:FF:000001">
    <property type="entry name" value="UvrABC system protein C"/>
    <property type="match status" value="1"/>
</dbReference>
<dbReference type="GO" id="GO:0009432">
    <property type="term" value="P:SOS response"/>
    <property type="evidence" value="ECO:0007669"/>
    <property type="project" value="UniProtKB-UniRule"/>
</dbReference>
<evidence type="ECO:0000256" key="3">
    <source>
        <dbReference type="ARBA" id="ARBA00022769"/>
    </source>
</evidence>
<dbReference type="NCBIfam" id="TIGR00194">
    <property type="entry name" value="uvrC"/>
    <property type="match status" value="1"/>
</dbReference>
<evidence type="ECO:0000259" key="9">
    <source>
        <dbReference type="PROSITE" id="PS50165"/>
    </source>
</evidence>
<dbReference type="Pfam" id="PF08459">
    <property type="entry name" value="UvrC_RNaseH_dom"/>
    <property type="match status" value="1"/>
</dbReference>
<evidence type="ECO:0000256" key="6">
    <source>
        <dbReference type="ARBA" id="ARBA00023236"/>
    </source>
</evidence>
<dbReference type="GO" id="GO:0003677">
    <property type="term" value="F:DNA binding"/>
    <property type="evidence" value="ECO:0007669"/>
    <property type="project" value="UniProtKB-UniRule"/>
</dbReference>
<dbReference type="Pfam" id="PF01541">
    <property type="entry name" value="GIY-YIG"/>
    <property type="match status" value="1"/>
</dbReference>
<dbReference type="Gene3D" id="3.30.420.340">
    <property type="entry name" value="UvrC, RNAse H endonuclease domain"/>
    <property type="match status" value="1"/>
</dbReference>
<comment type="similarity">
    <text evidence="7">Belongs to the UvrC family.</text>
</comment>
<dbReference type="Gene3D" id="1.10.150.20">
    <property type="entry name" value="5' to 3' exonuclease, C-terminal subdomain"/>
    <property type="match status" value="1"/>
</dbReference>
<dbReference type="InterPro" id="IPR001162">
    <property type="entry name" value="UvrC_RNase_H_dom"/>
</dbReference>
<evidence type="ECO:0000256" key="1">
    <source>
        <dbReference type="ARBA" id="ARBA00022490"/>
    </source>
</evidence>
<keyword evidence="2 7" id="KW-0227">DNA damage</keyword>
<organism evidence="10 11">
    <name type="scientific">Fulvitalea axinellae</name>
    <dbReference type="NCBI Taxonomy" id="1182444"/>
    <lineage>
        <taxon>Bacteria</taxon>
        <taxon>Pseudomonadati</taxon>
        <taxon>Bacteroidota</taxon>
        <taxon>Cytophagia</taxon>
        <taxon>Cytophagales</taxon>
        <taxon>Persicobacteraceae</taxon>
        <taxon>Fulvitalea</taxon>
    </lineage>
</organism>
<dbReference type="Proteomes" id="UP001348817">
    <property type="component" value="Chromosome"/>
</dbReference>
<dbReference type="PANTHER" id="PTHR30562:SF1">
    <property type="entry name" value="UVRABC SYSTEM PROTEIN C"/>
    <property type="match status" value="1"/>
</dbReference>
<keyword evidence="4 7" id="KW-0267">Excision nuclease</keyword>
<name>A0AAU9CZ22_9BACT</name>
<feature type="domain" description="UvrC family homology region profile" evidence="9">
    <location>
        <begin position="320"/>
        <end position="476"/>
    </location>
</feature>